<name>A0A7G8Q0K2_9GAMM</name>
<dbReference type="PANTHER" id="PTHR11733:SF167">
    <property type="entry name" value="FI17812P1-RELATED"/>
    <property type="match status" value="1"/>
</dbReference>
<dbReference type="GO" id="GO:0016485">
    <property type="term" value="P:protein processing"/>
    <property type="evidence" value="ECO:0007669"/>
    <property type="project" value="TreeGrafter"/>
</dbReference>
<evidence type="ECO:0000259" key="9">
    <source>
        <dbReference type="Pfam" id="PF01431"/>
    </source>
</evidence>
<dbReference type="Pfam" id="PF05649">
    <property type="entry name" value="Peptidase_M13_N"/>
    <property type="match status" value="1"/>
</dbReference>
<keyword evidence="4" id="KW-0479">Metal-binding</keyword>
<sequence length="690" mass="76854">MKATSPLLRRRLLALALAAASVGSVYAATPADAPAKAKPDVVADHIDTSVNPGDDFFAFANGGWLKNNPIPAEESQWGIGQVVQNELYAKLRKISEDAAADKGAKPGSDEQKVGDFWTVAMDQPLADRLGATPLKDELARIDAVHDVNSALDEAFALHQIGVGPFFDVGITQDEKQSDVMAVHLWQGGLGLPERDYYFNPEKGVAKVRAAYVVHLQRVFHLLGKSDAEAATSAKQVMALETALAKASRPLAELRDPEKNYHKMAPTELTAGYTPSIAWNTRLAGWKLPASTVIVGQPEFYKSLQAELAKTPVAVLRDYMRAQLVDTYASYLSQDFDNEHFDFYGRTLNGQAEQKPRWKRALRAENQALGMILGRIYVKDYFSEAAKQRYNTMVEAVRTAYGARIDKLDWMSPATKAKAHEKLAAITKKVGYPDKWKDYSALTIGRASYAQNMMSAMHWEFDDAVSKFGKPVDRNEWEMTPQTYNAYYNPSNNEIVLPAAQFMIPGFADNQIDDAVVYGYVAASTIGHEITHGFDDEGRQYDAKGNLKDWWSKDDATRFKQRADVMVKQFNAYEPLPGLHINGQASLGENIADFGGIMIGLDAFKQTAQYQKGEKIAGYTPLQRFFLGYALGWLSQEREEKLRTGLLADVHAPAKWRVNGPLSNVPDFYEAFGVKQGQPMWRPENQRVKIW</sequence>
<comment type="cofactor">
    <cofactor evidence="1">
        <name>Zn(2+)</name>
        <dbReference type="ChEBI" id="CHEBI:29105"/>
    </cofactor>
</comment>
<organism evidence="11 12">
    <name type="scientific">Dyella telluris</name>
    <dbReference type="NCBI Taxonomy" id="2763498"/>
    <lineage>
        <taxon>Bacteria</taxon>
        <taxon>Pseudomonadati</taxon>
        <taxon>Pseudomonadota</taxon>
        <taxon>Gammaproteobacteria</taxon>
        <taxon>Lysobacterales</taxon>
        <taxon>Rhodanobacteraceae</taxon>
        <taxon>Dyella</taxon>
    </lineage>
</organism>
<evidence type="ECO:0000256" key="4">
    <source>
        <dbReference type="ARBA" id="ARBA00022723"/>
    </source>
</evidence>
<protein>
    <submittedName>
        <fullName evidence="11">M13 family metallopeptidase</fullName>
    </submittedName>
</protein>
<evidence type="ECO:0000313" key="12">
    <source>
        <dbReference type="Proteomes" id="UP000515873"/>
    </source>
</evidence>
<keyword evidence="8" id="KW-0732">Signal</keyword>
<dbReference type="GO" id="GO:0004222">
    <property type="term" value="F:metalloendopeptidase activity"/>
    <property type="evidence" value="ECO:0007669"/>
    <property type="project" value="InterPro"/>
</dbReference>
<dbReference type="RefSeq" id="WP_187055790.1">
    <property type="nucleotide sequence ID" value="NZ_CP060412.1"/>
</dbReference>
<dbReference type="SUPFAM" id="SSF55486">
    <property type="entry name" value="Metalloproteases ('zincins'), catalytic domain"/>
    <property type="match status" value="1"/>
</dbReference>
<dbReference type="InterPro" id="IPR008753">
    <property type="entry name" value="Peptidase_M13_N"/>
</dbReference>
<dbReference type="KEGG" id="dtl:H8F01_14460"/>
<dbReference type="GO" id="GO:0046872">
    <property type="term" value="F:metal ion binding"/>
    <property type="evidence" value="ECO:0007669"/>
    <property type="project" value="UniProtKB-KW"/>
</dbReference>
<comment type="similarity">
    <text evidence="2">Belongs to the peptidase M13 family.</text>
</comment>
<keyword evidence="3" id="KW-0645">Protease</keyword>
<dbReference type="PROSITE" id="PS51318">
    <property type="entry name" value="TAT"/>
    <property type="match status" value="1"/>
</dbReference>
<evidence type="ECO:0000256" key="7">
    <source>
        <dbReference type="ARBA" id="ARBA00023049"/>
    </source>
</evidence>
<keyword evidence="7" id="KW-0482">Metalloprotease</keyword>
<feature type="domain" description="Peptidase M13 C-terminal" evidence="9">
    <location>
        <begin position="484"/>
        <end position="686"/>
    </location>
</feature>
<dbReference type="Gene3D" id="3.40.390.10">
    <property type="entry name" value="Collagenase (Catalytic Domain)"/>
    <property type="match status" value="1"/>
</dbReference>
<dbReference type="AlphaFoldDB" id="A0A7G8Q0K2"/>
<evidence type="ECO:0000256" key="6">
    <source>
        <dbReference type="ARBA" id="ARBA00022833"/>
    </source>
</evidence>
<reference evidence="11 12" key="1">
    <citation type="submission" date="2020-08" db="EMBL/GenBank/DDBJ databases">
        <title>Dyella sp. G9 isolated from forest soil.</title>
        <authorList>
            <person name="Fu J."/>
            <person name="Qiu L."/>
        </authorList>
    </citation>
    <scope>NUCLEOTIDE SEQUENCE [LARGE SCALE GENOMIC DNA]</scope>
    <source>
        <strain evidence="11 12">G9</strain>
    </source>
</reference>
<dbReference type="InterPro" id="IPR018497">
    <property type="entry name" value="Peptidase_M13_C"/>
</dbReference>
<dbReference type="InterPro" id="IPR042089">
    <property type="entry name" value="Peptidase_M13_dom_2"/>
</dbReference>
<dbReference type="PRINTS" id="PR00786">
    <property type="entry name" value="NEPRILYSIN"/>
</dbReference>
<evidence type="ECO:0000256" key="1">
    <source>
        <dbReference type="ARBA" id="ARBA00001947"/>
    </source>
</evidence>
<evidence type="ECO:0000256" key="5">
    <source>
        <dbReference type="ARBA" id="ARBA00022801"/>
    </source>
</evidence>
<dbReference type="Pfam" id="PF01431">
    <property type="entry name" value="Peptidase_M13"/>
    <property type="match status" value="1"/>
</dbReference>
<evidence type="ECO:0000256" key="2">
    <source>
        <dbReference type="ARBA" id="ARBA00007357"/>
    </source>
</evidence>
<gene>
    <name evidence="11" type="ORF">H8F01_14460</name>
</gene>
<evidence type="ECO:0000256" key="3">
    <source>
        <dbReference type="ARBA" id="ARBA00022670"/>
    </source>
</evidence>
<dbReference type="InterPro" id="IPR006311">
    <property type="entry name" value="TAT_signal"/>
</dbReference>
<dbReference type="Proteomes" id="UP000515873">
    <property type="component" value="Chromosome"/>
</dbReference>
<dbReference type="GO" id="GO:0005886">
    <property type="term" value="C:plasma membrane"/>
    <property type="evidence" value="ECO:0007669"/>
    <property type="project" value="TreeGrafter"/>
</dbReference>
<keyword evidence="5" id="KW-0378">Hydrolase</keyword>
<feature type="domain" description="Peptidase M13 N-terminal" evidence="10">
    <location>
        <begin position="52"/>
        <end position="432"/>
    </location>
</feature>
<keyword evidence="6" id="KW-0862">Zinc</keyword>
<dbReference type="PROSITE" id="PS51885">
    <property type="entry name" value="NEPRILYSIN"/>
    <property type="match status" value="1"/>
</dbReference>
<dbReference type="InterPro" id="IPR024079">
    <property type="entry name" value="MetalloPept_cat_dom_sf"/>
</dbReference>
<dbReference type="EMBL" id="CP060412">
    <property type="protein sequence ID" value="QNK00310.1"/>
    <property type="molecule type" value="Genomic_DNA"/>
</dbReference>
<feature type="chain" id="PRO_5028936005" evidence="8">
    <location>
        <begin position="28"/>
        <end position="690"/>
    </location>
</feature>
<evidence type="ECO:0000259" key="10">
    <source>
        <dbReference type="Pfam" id="PF05649"/>
    </source>
</evidence>
<evidence type="ECO:0000256" key="8">
    <source>
        <dbReference type="SAM" id="SignalP"/>
    </source>
</evidence>
<proteinExistence type="inferred from homology"/>
<feature type="signal peptide" evidence="8">
    <location>
        <begin position="1"/>
        <end position="27"/>
    </location>
</feature>
<dbReference type="InterPro" id="IPR000718">
    <property type="entry name" value="Peptidase_M13"/>
</dbReference>
<keyword evidence="12" id="KW-1185">Reference proteome</keyword>
<dbReference type="PANTHER" id="PTHR11733">
    <property type="entry name" value="ZINC METALLOPROTEASE FAMILY M13 NEPRILYSIN-RELATED"/>
    <property type="match status" value="1"/>
</dbReference>
<accession>A0A7G8Q0K2</accession>
<dbReference type="CDD" id="cd08662">
    <property type="entry name" value="M13"/>
    <property type="match status" value="1"/>
</dbReference>
<dbReference type="Gene3D" id="1.10.1380.10">
    <property type="entry name" value="Neutral endopeptidase , domain2"/>
    <property type="match status" value="1"/>
</dbReference>
<evidence type="ECO:0000313" key="11">
    <source>
        <dbReference type="EMBL" id="QNK00310.1"/>
    </source>
</evidence>